<evidence type="ECO:0000256" key="5">
    <source>
        <dbReference type="ARBA" id="ARBA00022825"/>
    </source>
</evidence>
<dbReference type="SUPFAM" id="SSF54897">
    <property type="entry name" value="Protease propeptides/inhibitors"/>
    <property type="match status" value="1"/>
</dbReference>
<dbReference type="PANTHER" id="PTHR14218:SF15">
    <property type="entry name" value="TRIPEPTIDYL-PEPTIDASE 1"/>
    <property type="match status" value="1"/>
</dbReference>
<dbReference type="Pfam" id="PF09286">
    <property type="entry name" value="Pro-kuma_activ"/>
    <property type="match status" value="1"/>
</dbReference>
<organism evidence="9 10">
    <name type="scientific">Lentilactobacillus sunkii DSM 19904</name>
    <dbReference type="NCBI Taxonomy" id="1423808"/>
    <lineage>
        <taxon>Bacteria</taxon>
        <taxon>Bacillati</taxon>
        <taxon>Bacillota</taxon>
        <taxon>Bacilli</taxon>
        <taxon>Lactobacillales</taxon>
        <taxon>Lactobacillaceae</taxon>
        <taxon>Lentilactobacillus</taxon>
    </lineage>
</organism>
<comment type="caution">
    <text evidence="9">The sequence shown here is derived from an EMBL/GenBank/DDBJ whole genome shotgun (WGS) entry which is preliminary data.</text>
</comment>
<dbReference type="GO" id="GO:0004252">
    <property type="term" value="F:serine-type endopeptidase activity"/>
    <property type="evidence" value="ECO:0007669"/>
    <property type="project" value="InterPro"/>
</dbReference>
<dbReference type="PANTHER" id="PTHR14218">
    <property type="entry name" value="PROTEASE S8 TRIPEPTIDYL PEPTIDASE I CLN2"/>
    <property type="match status" value="1"/>
</dbReference>
<dbReference type="AlphaFoldDB" id="A0A0R1KZ45"/>
<dbReference type="PATRIC" id="fig|1423808.3.peg.2506"/>
<feature type="domain" description="Peptidase S53" evidence="8">
    <location>
        <begin position="217"/>
        <end position="650"/>
    </location>
</feature>
<dbReference type="InterPro" id="IPR000209">
    <property type="entry name" value="Peptidase_S8/S53_dom"/>
</dbReference>
<dbReference type="InterPro" id="IPR015366">
    <property type="entry name" value="S53_propep"/>
</dbReference>
<evidence type="ECO:0000313" key="10">
    <source>
        <dbReference type="Proteomes" id="UP000051581"/>
    </source>
</evidence>
<comment type="cofactor">
    <cofactor evidence="1">
        <name>Ca(2+)</name>
        <dbReference type="ChEBI" id="CHEBI:29108"/>
    </cofactor>
</comment>
<evidence type="ECO:0000256" key="2">
    <source>
        <dbReference type="ARBA" id="ARBA00022670"/>
    </source>
</evidence>
<evidence type="ECO:0000256" key="3">
    <source>
        <dbReference type="ARBA" id="ARBA00022723"/>
    </source>
</evidence>
<dbReference type="Gene3D" id="3.40.50.200">
    <property type="entry name" value="Peptidase S8/S53 domain"/>
    <property type="match status" value="1"/>
</dbReference>
<dbReference type="InterPro" id="IPR030400">
    <property type="entry name" value="Sedolisin_dom"/>
</dbReference>
<evidence type="ECO:0000259" key="8">
    <source>
        <dbReference type="PROSITE" id="PS51695"/>
    </source>
</evidence>
<dbReference type="EMBL" id="AZEA01000008">
    <property type="protein sequence ID" value="KRK88584.1"/>
    <property type="molecule type" value="Genomic_DNA"/>
</dbReference>
<keyword evidence="6" id="KW-0106">Calcium</keyword>
<dbReference type="InterPro" id="IPR036852">
    <property type="entry name" value="Peptidase_S8/S53_dom_sf"/>
</dbReference>
<sequence length="650" mass="72153">MIEGMIFMKKHNIFKQLLIVFAAVFSFVLLSAGTTSASTIGDLYGQTITAHMIKPTKMTPNTTTTFDVVLKPQNEQAYYQEAMDVNDPTKPDFKNFLTGPQIQAKYGQPQSVLDQWVSLFKKNHLNAEVYKNGFVINVSGKVKYIDKMFKTNMNTAEYHSDPLQFSSKKPSIPANLKDTVFVILGMADHSKGNFYPDTDVSFDEPVKAPNYANQVSHGYTSRFTDTYGVNDLYKQGLTGKGQTIGIITFGNVVKSNLFHFWKHENASTDKNRFTVRTVKGNTINKGYVTKDDSEATMDTEYAGSVAPQANIKMYYNKAATSDYMNLINSYLMAYDDGDVSAISNSWGLGPNNYFQILEKRKIMPFQYVQVLNLVLAQGALQGVSSFVASGDNGALNYTISGLVGNDAILDRSIQDTDPYPSNPWVTSAGGTSLPFQFKMMVDGHSLGTITNAKERSWGSDYYWPFLMANSNFIASMPEYWDLISDAGGGGFNQAYQTPSYQEGVPGVNTYNAREYLSQYNQPVFNAPLFHGTNWGRNYPDISANADSMTGYQVYQVSHGKAWDNYGGTSVVSPQFAGVAALINSANGRQRMGFWNPQLYQLATKSDSPFHPLNDTDENSNLYYTGQPGTVYNQASGLGTVDFSKLFNVYK</sequence>
<evidence type="ECO:0000256" key="6">
    <source>
        <dbReference type="ARBA" id="ARBA00022837"/>
    </source>
</evidence>
<dbReference type="SUPFAM" id="SSF52743">
    <property type="entry name" value="Subtilisin-like"/>
    <property type="match status" value="1"/>
</dbReference>
<keyword evidence="2" id="KW-0645">Protease</keyword>
<accession>A0A0R1KZ45</accession>
<protein>
    <submittedName>
        <fullName evidence="9">Peptidase S53</fullName>
    </submittedName>
</protein>
<evidence type="ECO:0000256" key="7">
    <source>
        <dbReference type="ARBA" id="ARBA00023145"/>
    </source>
</evidence>
<evidence type="ECO:0000313" key="9">
    <source>
        <dbReference type="EMBL" id="KRK88584.1"/>
    </source>
</evidence>
<dbReference type="GO" id="GO:0006508">
    <property type="term" value="P:proteolysis"/>
    <property type="evidence" value="ECO:0007669"/>
    <property type="project" value="UniProtKB-KW"/>
</dbReference>
<reference evidence="9 10" key="1">
    <citation type="journal article" date="2015" name="Genome Announc.">
        <title>Expanding the biotechnology potential of lactobacilli through comparative genomics of 213 strains and associated genera.</title>
        <authorList>
            <person name="Sun Z."/>
            <person name="Harris H.M."/>
            <person name="McCann A."/>
            <person name="Guo C."/>
            <person name="Argimon S."/>
            <person name="Zhang W."/>
            <person name="Yang X."/>
            <person name="Jeffery I.B."/>
            <person name="Cooney J.C."/>
            <person name="Kagawa T.F."/>
            <person name="Liu W."/>
            <person name="Song Y."/>
            <person name="Salvetti E."/>
            <person name="Wrobel A."/>
            <person name="Rasinkangas P."/>
            <person name="Parkhill J."/>
            <person name="Rea M.C."/>
            <person name="O'Sullivan O."/>
            <person name="Ritari J."/>
            <person name="Douillard F.P."/>
            <person name="Paul Ross R."/>
            <person name="Yang R."/>
            <person name="Briner A.E."/>
            <person name="Felis G.E."/>
            <person name="de Vos W.M."/>
            <person name="Barrangou R."/>
            <person name="Klaenhammer T.R."/>
            <person name="Caufield P.W."/>
            <person name="Cui Y."/>
            <person name="Zhang H."/>
            <person name="O'Toole P.W."/>
        </authorList>
    </citation>
    <scope>NUCLEOTIDE SEQUENCE [LARGE SCALE GENOMIC DNA]</scope>
    <source>
        <strain evidence="9 10">DSM 19904</strain>
    </source>
</reference>
<dbReference type="GO" id="GO:0008240">
    <property type="term" value="F:tripeptidyl-peptidase activity"/>
    <property type="evidence" value="ECO:0007669"/>
    <property type="project" value="TreeGrafter"/>
</dbReference>
<dbReference type="Proteomes" id="UP000051581">
    <property type="component" value="Unassembled WGS sequence"/>
</dbReference>
<keyword evidence="10" id="KW-1185">Reference proteome</keyword>
<keyword evidence="4" id="KW-0378">Hydrolase</keyword>
<proteinExistence type="predicted"/>
<evidence type="ECO:0000256" key="1">
    <source>
        <dbReference type="ARBA" id="ARBA00001913"/>
    </source>
</evidence>
<dbReference type="Pfam" id="PF00082">
    <property type="entry name" value="Peptidase_S8"/>
    <property type="match status" value="1"/>
</dbReference>
<dbReference type="InterPro" id="IPR050819">
    <property type="entry name" value="Tripeptidyl-peptidase_I"/>
</dbReference>
<evidence type="ECO:0000256" key="4">
    <source>
        <dbReference type="ARBA" id="ARBA00022801"/>
    </source>
</evidence>
<dbReference type="SMART" id="SM00944">
    <property type="entry name" value="Pro-kuma_activ"/>
    <property type="match status" value="1"/>
</dbReference>
<dbReference type="PROSITE" id="PS51695">
    <property type="entry name" value="SEDOLISIN"/>
    <property type="match status" value="1"/>
</dbReference>
<keyword evidence="7" id="KW-0865">Zymogen</keyword>
<keyword evidence="3" id="KW-0479">Metal-binding</keyword>
<keyword evidence="5" id="KW-0720">Serine protease</keyword>
<dbReference type="CDD" id="cd04056">
    <property type="entry name" value="Peptidases_S53"/>
    <property type="match status" value="1"/>
</dbReference>
<dbReference type="CDD" id="cd11377">
    <property type="entry name" value="Pro-peptidase_S53"/>
    <property type="match status" value="1"/>
</dbReference>
<gene>
    <name evidence="9" type="ORF">FD17_GL002455</name>
</gene>
<dbReference type="GO" id="GO:0046872">
    <property type="term" value="F:metal ion binding"/>
    <property type="evidence" value="ECO:0007669"/>
    <property type="project" value="UniProtKB-KW"/>
</dbReference>
<name>A0A0R1KZ45_9LACO</name>